<evidence type="ECO:0000256" key="1">
    <source>
        <dbReference type="ARBA" id="ARBA00004651"/>
    </source>
</evidence>
<keyword evidence="5" id="KW-0133">Cell shape</keyword>
<accession>A0ABV5Z6V0</accession>
<organism evidence="9 10">
    <name type="scientific">Salinicoccus siamensis</name>
    <dbReference type="NCBI Taxonomy" id="381830"/>
    <lineage>
        <taxon>Bacteria</taxon>
        <taxon>Bacillati</taxon>
        <taxon>Bacillota</taxon>
        <taxon>Bacilli</taxon>
        <taxon>Bacillales</taxon>
        <taxon>Staphylococcaceae</taxon>
        <taxon>Salinicoccus</taxon>
    </lineage>
</organism>
<evidence type="ECO:0000256" key="2">
    <source>
        <dbReference type="ARBA" id="ARBA00007776"/>
    </source>
</evidence>
<feature type="transmembrane region" description="Helical" evidence="8">
    <location>
        <begin position="142"/>
        <end position="162"/>
    </location>
</feature>
<evidence type="ECO:0000256" key="8">
    <source>
        <dbReference type="SAM" id="Phobius"/>
    </source>
</evidence>
<dbReference type="EMBL" id="JBHMAH010000013">
    <property type="protein sequence ID" value="MFB9860660.1"/>
    <property type="molecule type" value="Genomic_DNA"/>
</dbReference>
<keyword evidence="4 8" id="KW-0812">Transmembrane</keyword>
<keyword evidence="7 8" id="KW-0472">Membrane</keyword>
<reference evidence="9 10" key="1">
    <citation type="submission" date="2024-09" db="EMBL/GenBank/DDBJ databases">
        <authorList>
            <person name="Sun Q."/>
            <person name="Mori K."/>
        </authorList>
    </citation>
    <scope>NUCLEOTIDE SEQUENCE [LARGE SCALE GENOMIC DNA]</scope>
    <source>
        <strain evidence="9 10">JCM 12822</strain>
    </source>
</reference>
<evidence type="ECO:0000313" key="10">
    <source>
        <dbReference type="Proteomes" id="UP001589740"/>
    </source>
</evidence>
<dbReference type="Proteomes" id="UP001589740">
    <property type="component" value="Unassembled WGS sequence"/>
</dbReference>
<evidence type="ECO:0000256" key="5">
    <source>
        <dbReference type="ARBA" id="ARBA00022960"/>
    </source>
</evidence>
<feature type="transmembrane region" description="Helical" evidence="8">
    <location>
        <begin position="100"/>
        <end position="122"/>
    </location>
</feature>
<dbReference type="InterPro" id="IPR007227">
    <property type="entry name" value="Cell_shape_determining_MreD"/>
</dbReference>
<evidence type="ECO:0000313" key="9">
    <source>
        <dbReference type="EMBL" id="MFB9860660.1"/>
    </source>
</evidence>
<evidence type="ECO:0000256" key="6">
    <source>
        <dbReference type="ARBA" id="ARBA00022989"/>
    </source>
</evidence>
<evidence type="ECO:0000256" key="4">
    <source>
        <dbReference type="ARBA" id="ARBA00022692"/>
    </source>
</evidence>
<evidence type="ECO:0000256" key="7">
    <source>
        <dbReference type="ARBA" id="ARBA00023136"/>
    </source>
</evidence>
<gene>
    <name evidence="9" type="primary">mreD</name>
    <name evidence="9" type="ORF">ACFFLE_05990</name>
</gene>
<feature type="transmembrane region" description="Helical" evidence="8">
    <location>
        <begin position="77"/>
        <end position="93"/>
    </location>
</feature>
<dbReference type="RefSeq" id="WP_380570230.1">
    <property type="nucleotide sequence ID" value="NZ_JBHMAH010000013.1"/>
</dbReference>
<dbReference type="NCBIfam" id="TIGR03426">
    <property type="entry name" value="shape_MreD"/>
    <property type="match status" value="1"/>
</dbReference>
<dbReference type="Pfam" id="PF04093">
    <property type="entry name" value="MreD"/>
    <property type="match status" value="1"/>
</dbReference>
<sequence length="172" mass="19764">MRTLMIFLCAFLFMYIDFTFAEFSPASIIGVAVYFVPRTLLIFILLLSIYVGSRMGIFLAVVFGVMLDIYIGSLYGIHTFGMVAFVVFMHTAFRVFHRDFVAMAFVVLLLIFFYDAYIYAIYSVLGMIDMPLFDYTALRSVPSMLINALLFLIVFVVARKVARVRKELLKQD</sequence>
<keyword evidence="6 8" id="KW-1133">Transmembrane helix</keyword>
<proteinExistence type="inferred from homology"/>
<evidence type="ECO:0000256" key="3">
    <source>
        <dbReference type="ARBA" id="ARBA00022475"/>
    </source>
</evidence>
<name>A0ABV5Z6V0_9STAP</name>
<comment type="similarity">
    <text evidence="2">Belongs to the MreD family.</text>
</comment>
<comment type="subcellular location">
    <subcellularLocation>
        <location evidence="1">Cell membrane</location>
        <topology evidence="1">Multi-pass membrane protein</topology>
    </subcellularLocation>
</comment>
<keyword evidence="10" id="KW-1185">Reference proteome</keyword>
<comment type="caution">
    <text evidence="9">The sequence shown here is derived from an EMBL/GenBank/DDBJ whole genome shotgun (WGS) entry which is preliminary data.</text>
</comment>
<keyword evidence="3" id="KW-1003">Cell membrane</keyword>
<protein>
    <submittedName>
        <fullName evidence="9">Rod shape-determining protein MreD</fullName>
    </submittedName>
</protein>